<dbReference type="GeneID" id="82809396"/>
<dbReference type="InterPro" id="IPR001447">
    <property type="entry name" value="Arylamine_N-AcTrfase"/>
</dbReference>
<proteinExistence type="inferred from homology"/>
<dbReference type="InterPro" id="IPR053710">
    <property type="entry name" value="Arylamine_NAT_domain_sf"/>
</dbReference>
<dbReference type="Proteomes" id="UP000276178">
    <property type="component" value="Unassembled WGS sequence"/>
</dbReference>
<reference evidence="4 5" key="1">
    <citation type="submission" date="2018-10" db="EMBL/GenBank/DDBJ databases">
        <title>Phylogenomics of Brevibacillus.</title>
        <authorList>
            <person name="Dunlap C."/>
        </authorList>
    </citation>
    <scope>NUCLEOTIDE SEQUENCE [LARGE SCALE GENOMIC DNA]</scope>
    <source>
        <strain evidence="4 5">NRRL NRS 1219</strain>
    </source>
</reference>
<reference evidence="3 6" key="2">
    <citation type="submission" date="2019-06" db="EMBL/GenBank/DDBJ databases">
        <title>Whole genome shotgun sequence of Brevibacillus agri NBRC 15538.</title>
        <authorList>
            <person name="Hosoyama A."/>
            <person name="Uohara A."/>
            <person name="Ohji S."/>
            <person name="Ichikawa N."/>
        </authorList>
    </citation>
    <scope>NUCLEOTIDE SEQUENCE [LARGE SCALE GENOMIC DNA]</scope>
    <source>
        <strain evidence="3 6">NBRC 15538</strain>
    </source>
</reference>
<dbReference type="EMBL" id="BJOD01000068">
    <property type="protein sequence ID" value="GED28349.1"/>
    <property type="molecule type" value="Genomic_DNA"/>
</dbReference>
<organism evidence="4 5">
    <name type="scientific">Brevibacillus agri</name>
    <dbReference type="NCBI Taxonomy" id="51101"/>
    <lineage>
        <taxon>Bacteria</taxon>
        <taxon>Bacillati</taxon>
        <taxon>Bacillota</taxon>
        <taxon>Bacilli</taxon>
        <taxon>Bacillales</taxon>
        <taxon>Paenibacillaceae</taxon>
        <taxon>Brevibacillus</taxon>
    </lineage>
</organism>
<evidence type="ECO:0000256" key="1">
    <source>
        <dbReference type="ARBA" id="ARBA00006547"/>
    </source>
</evidence>
<keyword evidence="6" id="KW-1185">Reference proteome</keyword>
<dbReference type="EMBL" id="RHHN01000111">
    <property type="protein sequence ID" value="RNB46609.1"/>
    <property type="molecule type" value="Genomic_DNA"/>
</dbReference>
<dbReference type="PRINTS" id="PR01543">
    <property type="entry name" value="ANATRNSFRASE"/>
</dbReference>
<accession>A0A3M8A5W3</accession>
<comment type="caution">
    <text evidence="4">The sequence shown here is derived from an EMBL/GenBank/DDBJ whole genome shotgun (WGS) entry which is preliminary data.</text>
</comment>
<dbReference type="InterPro" id="IPR038765">
    <property type="entry name" value="Papain-like_cys_pep_sf"/>
</dbReference>
<gene>
    <name evidence="3" type="ORF">BAG01nite_44510</name>
    <name evidence="4" type="ORF">EB820_24990</name>
</gene>
<sequence>MSELNALFRKRIGISEHEAITFDKLDTVLEKAALSIPFENLRVIEGKTTAITKENVASKILLHREGGLCYELNSLLYFFLIENGFDAVLTRGVVYRPAEQQYLEIGKTHLTILLAHAGQTYLVDTGFGGNLPLKPVPLSGEVVSSANGEFRVRKENSEHGDHVLEMKLKHKDTDWRIGYAFDANKPIAGLSECDEIQAIIVSHEQSPFNKNPLLTKLTASGNITLTNTSFTQWADGVVTKESIDSARFKELAKQHFAWRDWDSYE</sequence>
<dbReference type="AlphaFoldDB" id="A0A3M8A5W3"/>
<evidence type="ECO:0000313" key="3">
    <source>
        <dbReference type="EMBL" id="GED28349.1"/>
    </source>
</evidence>
<dbReference type="Proteomes" id="UP000317180">
    <property type="component" value="Unassembled WGS sequence"/>
</dbReference>
<dbReference type="PANTHER" id="PTHR11786:SF0">
    <property type="entry name" value="ARYLAMINE N-ACETYLTRANSFERASE 4-RELATED"/>
    <property type="match status" value="1"/>
</dbReference>
<evidence type="ECO:0000256" key="2">
    <source>
        <dbReference type="RuleBase" id="RU003452"/>
    </source>
</evidence>
<dbReference type="Pfam" id="PF00797">
    <property type="entry name" value="Acetyltransf_2"/>
    <property type="match status" value="1"/>
</dbReference>
<name>A0A3M8A5W3_9BACL</name>
<evidence type="ECO:0000313" key="4">
    <source>
        <dbReference type="EMBL" id="RNB46609.1"/>
    </source>
</evidence>
<dbReference type="RefSeq" id="WP_005826864.1">
    <property type="nucleotide sequence ID" value="NZ_BJOD01000068.1"/>
</dbReference>
<dbReference type="OrthoDB" id="7181050at2"/>
<protein>
    <submittedName>
        <fullName evidence="4">Arylamine N-acetyltransferase</fullName>
    </submittedName>
    <submittedName>
        <fullName evidence="3">N-hydroxyarylamine O-acetyltransferase</fullName>
    </submittedName>
</protein>
<dbReference type="Gene3D" id="3.30.2140.20">
    <property type="match status" value="1"/>
</dbReference>
<comment type="similarity">
    <text evidence="1 2">Belongs to the arylamine N-acetyltransferase family.</text>
</comment>
<evidence type="ECO:0000313" key="5">
    <source>
        <dbReference type="Proteomes" id="UP000276178"/>
    </source>
</evidence>
<dbReference type="GO" id="GO:0016407">
    <property type="term" value="F:acetyltransferase activity"/>
    <property type="evidence" value="ECO:0007669"/>
    <property type="project" value="InterPro"/>
</dbReference>
<dbReference type="PANTHER" id="PTHR11786">
    <property type="entry name" value="N-HYDROXYARYLAMINE O-ACETYLTRANSFERASE"/>
    <property type="match status" value="1"/>
</dbReference>
<keyword evidence="4" id="KW-0808">Transferase</keyword>
<evidence type="ECO:0000313" key="6">
    <source>
        <dbReference type="Proteomes" id="UP000317180"/>
    </source>
</evidence>
<dbReference type="SUPFAM" id="SSF54001">
    <property type="entry name" value="Cysteine proteinases"/>
    <property type="match status" value="1"/>
</dbReference>